<evidence type="ECO:0000313" key="10">
    <source>
        <dbReference type="EMBL" id="MBN9644021.1"/>
    </source>
</evidence>
<dbReference type="GO" id="GO:0071555">
    <property type="term" value="P:cell wall organization"/>
    <property type="evidence" value="ECO:0007669"/>
    <property type="project" value="UniProtKB-UniRule"/>
</dbReference>
<evidence type="ECO:0000256" key="8">
    <source>
        <dbReference type="SAM" id="SignalP"/>
    </source>
</evidence>
<dbReference type="GO" id="GO:0016740">
    <property type="term" value="F:transferase activity"/>
    <property type="evidence" value="ECO:0007669"/>
    <property type="project" value="UniProtKB-KW"/>
</dbReference>
<dbReference type="SUPFAM" id="SSF141523">
    <property type="entry name" value="L,D-transpeptidase catalytic domain-like"/>
    <property type="match status" value="1"/>
</dbReference>
<protein>
    <submittedName>
        <fullName evidence="10">L,D-transpeptidase</fullName>
    </submittedName>
</protein>
<evidence type="ECO:0000259" key="9">
    <source>
        <dbReference type="PROSITE" id="PS52029"/>
    </source>
</evidence>
<dbReference type="GO" id="GO:0071972">
    <property type="term" value="F:peptidoglycan L,D-transpeptidase activity"/>
    <property type="evidence" value="ECO:0007669"/>
    <property type="project" value="TreeGrafter"/>
</dbReference>
<evidence type="ECO:0000256" key="5">
    <source>
        <dbReference type="ARBA" id="ARBA00023316"/>
    </source>
</evidence>
<evidence type="ECO:0000256" key="7">
    <source>
        <dbReference type="SAM" id="MobiDB-lite"/>
    </source>
</evidence>
<keyword evidence="4 6" id="KW-0573">Peptidoglycan synthesis</keyword>
<evidence type="ECO:0000256" key="1">
    <source>
        <dbReference type="ARBA" id="ARBA00004752"/>
    </source>
</evidence>
<dbReference type="InterPro" id="IPR050979">
    <property type="entry name" value="LD-transpeptidase"/>
</dbReference>
<feature type="signal peptide" evidence="8">
    <location>
        <begin position="1"/>
        <end position="29"/>
    </location>
</feature>
<comment type="pathway">
    <text evidence="1 6">Cell wall biogenesis; peptidoglycan biosynthesis.</text>
</comment>
<dbReference type="PANTHER" id="PTHR30582:SF2">
    <property type="entry name" value="L,D-TRANSPEPTIDASE YCIB-RELATED"/>
    <property type="match status" value="1"/>
</dbReference>
<dbReference type="PANTHER" id="PTHR30582">
    <property type="entry name" value="L,D-TRANSPEPTIDASE"/>
    <property type="match status" value="1"/>
</dbReference>
<organism evidence="10 11">
    <name type="scientific">Corynebacterium mendelii</name>
    <dbReference type="NCBI Taxonomy" id="2765362"/>
    <lineage>
        <taxon>Bacteria</taxon>
        <taxon>Bacillati</taxon>
        <taxon>Actinomycetota</taxon>
        <taxon>Actinomycetes</taxon>
        <taxon>Mycobacteriales</taxon>
        <taxon>Corynebacteriaceae</taxon>
        <taxon>Corynebacterium</taxon>
    </lineage>
</organism>
<dbReference type="Gene3D" id="2.40.440.10">
    <property type="entry name" value="L,D-transpeptidase catalytic domain-like"/>
    <property type="match status" value="1"/>
</dbReference>
<gene>
    <name evidence="10" type="ORF">JZY06_05225</name>
</gene>
<name>A0A939E047_9CORY</name>
<feature type="domain" description="L,D-TPase catalytic" evidence="9">
    <location>
        <begin position="114"/>
        <end position="224"/>
    </location>
</feature>
<dbReference type="RefSeq" id="WP_207118878.1">
    <property type="nucleotide sequence ID" value="NZ_JAFLEQ010000008.1"/>
</dbReference>
<sequence length="224" mass="23976">MSFAARYAKKAAAMVVVAAVCVTAPAAQAAEASPAAGSSGVAWNLHEGLYGSSDGLPEPLKGTLLTVADSITNVLAPGLLARKAQEAEQARLAEEARQQPQHPGFDPSKCPPSARACLDLDNEITWLQKDGVVTYGPVKESAGAPYPATATPRGSFRVLRKVKDEISYVYDNAPMPYAVYFTNNGIAFHEGSIDLWSHGCVHLTHQDAKHYFDNLNIGDEVYVF</sequence>
<dbReference type="GO" id="GO:0008360">
    <property type="term" value="P:regulation of cell shape"/>
    <property type="evidence" value="ECO:0007669"/>
    <property type="project" value="UniProtKB-UniRule"/>
</dbReference>
<comment type="caution">
    <text evidence="10">The sequence shown here is derived from an EMBL/GenBank/DDBJ whole genome shotgun (WGS) entry which is preliminary data.</text>
</comment>
<evidence type="ECO:0000256" key="3">
    <source>
        <dbReference type="ARBA" id="ARBA00022960"/>
    </source>
</evidence>
<dbReference type="PROSITE" id="PS52029">
    <property type="entry name" value="LD_TPASE"/>
    <property type="match status" value="1"/>
</dbReference>
<dbReference type="CDD" id="cd16913">
    <property type="entry name" value="YkuD_like"/>
    <property type="match status" value="1"/>
</dbReference>
<dbReference type="EMBL" id="JAFLEQ010000008">
    <property type="protein sequence ID" value="MBN9644021.1"/>
    <property type="molecule type" value="Genomic_DNA"/>
</dbReference>
<accession>A0A939E047</accession>
<keyword evidence="2" id="KW-0808">Transferase</keyword>
<keyword evidence="5 6" id="KW-0961">Cell wall biogenesis/degradation</keyword>
<evidence type="ECO:0000256" key="4">
    <source>
        <dbReference type="ARBA" id="ARBA00022984"/>
    </source>
</evidence>
<dbReference type="GO" id="GO:0018104">
    <property type="term" value="P:peptidoglycan-protein cross-linking"/>
    <property type="evidence" value="ECO:0007669"/>
    <property type="project" value="TreeGrafter"/>
</dbReference>
<feature type="region of interest" description="Disordered" evidence="7">
    <location>
        <begin position="90"/>
        <end position="111"/>
    </location>
</feature>
<feature type="active site" description="Nucleophile" evidence="6">
    <location>
        <position position="200"/>
    </location>
</feature>
<dbReference type="InterPro" id="IPR038063">
    <property type="entry name" value="Transpep_catalytic_dom"/>
</dbReference>
<keyword evidence="8" id="KW-0732">Signal</keyword>
<evidence type="ECO:0000256" key="2">
    <source>
        <dbReference type="ARBA" id="ARBA00022679"/>
    </source>
</evidence>
<dbReference type="Pfam" id="PF03734">
    <property type="entry name" value="YkuD"/>
    <property type="match status" value="1"/>
</dbReference>
<keyword evidence="3 6" id="KW-0133">Cell shape</keyword>
<dbReference type="AlphaFoldDB" id="A0A939E047"/>
<dbReference type="GO" id="GO:0005576">
    <property type="term" value="C:extracellular region"/>
    <property type="evidence" value="ECO:0007669"/>
    <property type="project" value="TreeGrafter"/>
</dbReference>
<feature type="chain" id="PRO_5036699223" evidence="8">
    <location>
        <begin position="30"/>
        <end position="224"/>
    </location>
</feature>
<dbReference type="Proteomes" id="UP000664332">
    <property type="component" value="Unassembled WGS sequence"/>
</dbReference>
<proteinExistence type="predicted"/>
<feature type="active site" description="Proton donor/acceptor" evidence="6">
    <location>
        <position position="189"/>
    </location>
</feature>
<dbReference type="InterPro" id="IPR005490">
    <property type="entry name" value="LD_TPept_cat_dom"/>
</dbReference>
<evidence type="ECO:0000256" key="6">
    <source>
        <dbReference type="PROSITE-ProRule" id="PRU01373"/>
    </source>
</evidence>
<keyword evidence="11" id="KW-1185">Reference proteome</keyword>
<reference evidence="10" key="1">
    <citation type="submission" date="2021-03" db="EMBL/GenBank/DDBJ databases">
        <authorList>
            <person name="Sun Q."/>
        </authorList>
    </citation>
    <scope>NUCLEOTIDE SEQUENCE</scope>
    <source>
        <strain evidence="10">CCM 8862</strain>
    </source>
</reference>
<evidence type="ECO:0000313" key="11">
    <source>
        <dbReference type="Proteomes" id="UP000664332"/>
    </source>
</evidence>